<reference evidence="3" key="2">
    <citation type="journal article" date="2023" name="IMA Fungus">
        <title>Comparative genomic study of the Penicillium genus elucidates a diverse pangenome and 15 lateral gene transfer events.</title>
        <authorList>
            <person name="Petersen C."/>
            <person name="Sorensen T."/>
            <person name="Nielsen M.R."/>
            <person name="Sondergaard T.E."/>
            <person name="Sorensen J.L."/>
            <person name="Fitzpatrick D.A."/>
            <person name="Frisvad J.C."/>
            <person name="Nielsen K.L."/>
        </authorList>
    </citation>
    <scope>NUCLEOTIDE SEQUENCE</scope>
    <source>
        <strain evidence="3">IBT 21917</strain>
    </source>
</reference>
<reference evidence="3" key="1">
    <citation type="submission" date="2022-11" db="EMBL/GenBank/DDBJ databases">
        <authorList>
            <person name="Petersen C."/>
        </authorList>
    </citation>
    <scope>NUCLEOTIDE SEQUENCE</scope>
    <source>
        <strain evidence="3">IBT 21917</strain>
    </source>
</reference>
<dbReference type="InterPro" id="IPR050817">
    <property type="entry name" value="DjlA_DnaK_co-chaperone"/>
</dbReference>
<feature type="compositionally biased region" description="Basic residues" evidence="1">
    <location>
        <begin position="396"/>
        <end position="406"/>
    </location>
</feature>
<proteinExistence type="predicted"/>
<organism evidence="3 4">
    <name type="scientific">Penicillium capsulatum</name>
    <dbReference type="NCBI Taxonomy" id="69766"/>
    <lineage>
        <taxon>Eukaryota</taxon>
        <taxon>Fungi</taxon>
        <taxon>Dikarya</taxon>
        <taxon>Ascomycota</taxon>
        <taxon>Pezizomycotina</taxon>
        <taxon>Eurotiomycetes</taxon>
        <taxon>Eurotiomycetidae</taxon>
        <taxon>Eurotiales</taxon>
        <taxon>Aspergillaceae</taxon>
        <taxon>Penicillium</taxon>
    </lineage>
</organism>
<dbReference type="EMBL" id="JAPQKO010000005">
    <property type="protein sequence ID" value="KAJ5161924.1"/>
    <property type="molecule type" value="Genomic_DNA"/>
</dbReference>
<feature type="compositionally biased region" description="Polar residues" evidence="1">
    <location>
        <begin position="520"/>
        <end position="538"/>
    </location>
</feature>
<feature type="compositionally biased region" description="Polar residues" evidence="1">
    <location>
        <begin position="286"/>
        <end position="296"/>
    </location>
</feature>
<name>A0A9W9HZJ0_9EURO</name>
<feature type="compositionally biased region" description="Polar residues" evidence="1">
    <location>
        <begin position="319"/>
        <end position="346"/>
    </location>
</feature>
<dbReference type="CDD" id="cd06257">
    <property type="entry name" value="DnaJ"/>
    <property type="match status" value="1"/>
</dbReference>
<feature type="region of interest" description="Disordered" evidence="1">
    <location>
        <begin position="570"/>
        <end position="617"/>
    </location>
</feature>
<dbReference type="InterPro" id="IPR018253">
    <property type="entry name" value="DnaJ_domain_CS"/>
</dbReference>
<feature type="region of interest" description="Disordered" evidence="1">
    <location>
        <begin position="790"/>
        <end position="832"/>
    </location>
</feature>
<feature type="region of interest" description="Disordered" evidence="1">
    <location>
        <begin position="461"/>
        <end position="485"/>
    </location>
</feature>
<feature type="compositionally biased region" description="Basic and acidic residues" evidence="1">
    <location>
        <begin position="407"/>
        <end position="416"/>
    </location>
</feature>
<feature type="compositionally biased region" description="Basic residues" evidence="1">
    <location>
        <begin position="356"/>
        <end position="367"/>
    </location>
</feature>
<evidence type="ECO:0000259" key="2">
    <source>
        <dbReference type="PROSITE" id="PS50076"/>
    </source>
</evidence>
<feature type="region of interest" description="Disordered" evidence="1">
    <location>
        <begin position="636"/>
        <end position="695"/>
    </location>
</feature>
<feature type="compositionally biased region" description="Basic and acidic residues" evidence="1">
    <location>
        <begin position="136"/>
        <end position="153"/>
    </location>
</feature>
<dbReference type="PRINTS" id="PR00625">
    <property type="entry name" value="JDOMAIN"/>
</dbReference>
<evidence type="ECO:0000256" key="1">
    <source>
        <dbReference type="SAM" id="MobiDB-lite"/>
    </source>
</evidence>
<gene>
    <name evidence="3" type="ORF">N7492_007316</name>
</gene>
<feature type="compositionally biased region" description="Polar residues" evidence="1">
    <location>
        <begin position="570"/>
        <end position="612"/>
    </location>
</feature>
<dbReference type="PROSITE" id="PS50076">
    <property type="entry name" value="DNAJ_2"/>
    <property type="match status" value="1"/>
</dbReference>
<feature type="region of interest" description="Disordered" evidence="1">
    <location>
        <begin position="708"/>
        <end position="764"/>
    </location>
</feature>
<dbReference type="Proteomes" id="UP001146351">
    <property type="component" value="Unassembled WGS sequence"/>
</dbReference>
<dbReference type="OrthoDB" id="10265645at2759"/>
<dbReference type="Pfam" id="PF00226">
    <property type="entry name" value="DnaJ"/>
    <property type="match status" value="1"/>
</dbReference>
<dbReference type="SMART" id="SM00271">
    <property type="entry name" value="DnaJ"/>
    <property type="match status" value="1"/>
</dbReference>
<feature type="region of interest" description="Disordered" evidence="1">
    <location>
        <begin position="893"/>
        <end position="920"/>
    </location>
</feature>
<dbReference type="SUPFAM" id="SSF46565">
    <property type="entry name" value="Chaperone J-domain"/>
    <property type="match status" value="1"/>
</dbReference>
<sequence>MVKADVRKDYYGDLGLTPSAEAEDIKKQFRKLALKFHPDRNPGKEAEYNAKFQAIQAANEILSDPQQRLKYDTDRLRAGYGKFYGPPKTTQPRRPQPFATPTAAKPQTPKPNFSRPSTATNGPSAGAQRYATHARAGQEWHKTQDETQTRADAYRGFSGMRGSKATPNVGGAWRSFDPQSGRSTPGSTPRQQNTPFGNFSNQRPKSAYEYFKDNSSKTQNPSSPHSPKKRSGFAPGTAGGDEPMARNTSAYTSTRSERPSSMFFESAPPPTAKKPTAPTSPFAEFDSSNPAASSAQRPFAPEFERTSSRYAGSGGEKTFFSSSGLGRSATTRTPSGSYRTSNVRTNPPTPEFPAQARRRSASPKSRRNQAYSSSTSSSEGLSDEEIPRPTGLKPKAVPKSRLRPHQKFKDFHRDDDSSSTAGEDLFTHSNPGRRQPTPMAARDSRDPRRWQGQVFVDLTADSDDAKGHNSDSAAPSPFARPPQATNYDSDFSSFNRYGPWFSIPHPSLFYSLYDRGKPAGTTSGPQSTANGRRNSSDLNSLHKKFSAEEWREHMGSFDFLGVNANATAHEQYRKSPNSQTRNATTPQNGWAQSTTSTGATNPNLQSQGNQKPTGFAQPRFSADQWAEKLRDLAWNIPDVEKTRQSGNTPPTRSPRKQAKSGTKVRSGPQSASVATEAEEARETLNEDVHPEPARPGAVDAEAMDIDEELPPLNGSAGSSKNSSYPDLNPHVPPAAASGASKPEVRPESNGASKAGASTPFFDLDPLRKTAPFTSTNSSGIDNLGDVHANLPFESRAKEPTTTKRDIRPRDLKLPNPPKRPTAPTPVLPQPGSQHVVLPREKWNWYVSAMGTYMHEWNNFNRRMLLHFNTRQEAIETGLAPGWISAVGDSSRLHMNGADEDDDDGLGTHANAGASADDESLVPGTASGGFSAYLRGIEEDMQVRKHWEVACEMHRECILGLGRLREWIRNGGKVV</sequence>
<feature type="compositionally biased region" description="Polar residues" evidence="1">
    <location>
        <begin position="114"/>
        <end position="123"/>
    </location>
</feature>
<dbReference type="PROSITE" id="PS00636">
    <property type="entry name" value="DNAJ_1"/>
    <property type="match status" value="1"/>
</dbReference>
<feature type="compositionally biased region" description="Basic and acidic residues" evidence="1">
    <location>
        <begin position="794"/>
        <end position="812"/>
    </location>
</feature>
<feature type="compositionally biased region" description="Basic and acidic residues" evidence="1">
    <location>
        <begin position="678"/>
        <end position="692"/>
    </location>
</feature>
<dbReference type="PANTHER" id="PTHR24074">
    <property type="entry name" value="CO-CHAPERONE PROTEIN DJLA"/>
    <property type="match status" value="1"/>
</dbReference>
<comment type="caution">
    <text evidence="3">The sequence shown here is derived from an EMBL/GenBank/DDBJ whole genome shotgun (WGS) entry which is preliminary data.</text>
</comment>
<evidence type="ECO:0000313" key="4">
    <source>
        <dbReference type="Proteomes" id="UP001146351"/>
    </source>
</evidence>
<dbReference type="InterPro" id="IPR036869">
    <property type="entry name" value="J_dom_sf"/>
</dbReference>
<feature type="compositionally biased region" description="Pro residues" evidence="1">
    <location>
        <begin position="814"/>
        <end position="828"/>
    </location>
</feature>
<feature type="compositionally biased region" description="Polar residues" evidence="1">
    <location>
        <begin position="715"/>
        <end position="725"/>
    </location>
</feature>
<dbReference type="Gene3D" id="1.10.287.110">
    <property type="entry name" value="DnaJ domain"/>
    <property type="match status" value="1"/>
</dbReference>
<dbReference type="InterPro" id="IPR001623">
    <property type="entry name" value="DnaJ_domain"/>
</dbReference>
<accession>A0A9W9HZJ0</accession>
<feature type="compositionally biased region" description="Low complexity" evidence="1">
    <location>
        <begin position="86"/>
        <end position="111"/>
    </location>
</feature>
<feature type="region of interest" description="Disordered" evidence="1">
    <location>
        <begin position="78"/>
        <end position="449"/>
    </location>
</feature>
<feature type="domain" description="J" evidence="2">
    <location>
        <begin position="9"/>
        <end position="75"/>
    </location>
</feature>
<keyword evidence="4" id="KW-1185">Reference proteome</keyword>
<feature type="compositionally biased region" description="Polar residues" evidence="1">
    <location>
        <begin position="177"/>
        <end position="204"/>
    </location>
</feature>
<dbReference type="FunFam" id="1.10.287.110:FF:000096">
    <property type="entry name" value="DnaJ domain protein"/>
    <property type="match status" value="1"/>
</dbReference>
<protein>
    <submittedName>
        <fullName evidence="3">Heat shock protein DnaJ N-terminal</fullName>
    </submittedName>
</protein>
<keyword evidence="3" id="KW-0346">Stress response</keyword>
<feature type="region of interest" description="Disordered" evidence="1">
    <location>
        <begin position="519"/>
        <end position="538"/>
    </location>
</feature>
<feature type="compositionally biased region" description="Polar residues" evidence="1">
    <location>
        <begin position="216"/>
        <end position="225"/>
    </location>
</feature>
<dbReference type="AlphaFoldDB" id="A0A9W9HZJ0"/>
<evidence type="ECO:0000313" key="3">
    <source>
        <dbReference type="EMBL" id="KAJ5161924.1"/>
    </source>
</evidence>